<evidence type="ECO:0000313" key="10">
    <source>
        <dbReference type="Proteomes" id="UP000008229"/>
    </source>
</evidence>
<dbReference type="STRING" id="469383.Cwoe_0132"/>
<dbReference type="InterPro" id="IPR000515">
    <property type="entry name" value="MetI-like"/>
</dbReference>
<feature type="transmembrane region" description="Helical" evidence="7">
    <location>
        <begin position="34"/>
        <end position="58"/>
    </location>
</feature>
<dbReference type="InterPro" id="IPR025966">
    <property type="entry name" value="OppC_N"/>
</dbReference>
<dbReference type="SUPFAM" id="SSF161098">
    <property type="entry name" value="MetI-like"/>
    <property type="match status" value="1"/>
</dbReference>
<evidence type="ECO:0000256" key="2">
    <source>
        <dbReference type="ARBA" id="ARBA00022448"/>
    </source>
</evidence>
<comment type="similarity">
    <text evidence="7">Belongs to the binding-protein-dependent transport system permease family.</text>
</comment>
<dbReference type="PANTHER" id="PTHR43386:SF25">
    <property type="entry name" value="PEPTIDE ABC TRANSPORTER PERMEASE PROTEIN"/>
    <property type="match status" value="1"/>
</dbReference>
<evidence type="ECO:0000256" key="3">
    <source>
        <dbReference type="ARBA" id="ARBA00022475"/>
    </source>
</evidence>
<feature type="transmembrane region" description="Helical" evidence="7">
    <location>
        <begin position="161"/>
        <end position="178"/>
    </location>
</feature>
<gene>
    <name evidence="9" type="ordered locus">Cwoe_0132</name>
</gene>
<proteinExistence type="inferred from homology"/>
<keyword evidence="2 7" id="KW-0813">Transport</keyword>
<dbReference type="GO" id="GO:0055085">
    <property type="term" value="P:transmembrane transport"/>
    <property type="evidence" value="ECO:0007669"/>
    <property type="project" value="InterPro"/>
</dbReference>
<keyword evidence="10" id="KW-1185">Reference proteome</keyword>
<dbReference type="KEGG" id="cwo:Cwoe_0132"/>
<dbReference type="eggNOG" id="COG1173">
    <property type="taxonomic scope" value="Bacteria"/>
</dbReference>
<reference evidence="9 10" key="1">
    <citation type="journal article" date="2010" name="Stand. Genomic Sci.">
        <title>Complete genome sequence of Conexibacter woesei type strain (ID131577).</title>
        <authorList>
            <person name="Pukall R."/>
            <person name="Lapidus A."/>
            <person name="Glavina Del Rio T."/>
            <person name="Copeland A."/>
            <person name="Tice H."/>
            <person name="Cheng J.-F."/>
            <person name="Lucas S."/>
            <person name="Chen F."/>
            <person name="Nolan M."/>
            <person name="Bruce D."/>
            <person name="Goodwin L."/>
            <person name="Pitluck S."/>
            <person name="Mavromatis K."/>
            <person name="Ivanova N."/>
            <person name="Ovchinnikova G."/>
            <person name="Pati A."/>
            <person name="Chen A."/>
            <person name="Palaniappan K."/>
            <person name="Land M."/>
            <person name="Hauser L."/>
            <person name="Chang Y.-J."/>
            <person name="Jeffries C.D."/>
            <person name="Chain P."/>
            <person name="Meincke L."/>
            <person name="Sims D."/>
            <person name="Brettin T."/>
            <person name="Detter J.C."/>
            <person name="Rohde M."/>
            <person name="Goeker M."/>
            <person name="Bristow J."/>
            <person name="Eisen J.A."/>
            <person name="Markowitz V."/>
            <person name="Kyrpides N.C."/>
            <person name="Klenk H.-P."/>
            <person name="Hugenholtz P."/>
        </authorList>
    </citation>
    <scope>NUCLEOTIDE SEQUENCE [LARGE SCALE GENOMIC DNA]</scope>
    <source>
        <strain evidence="10">DSM 14684 / CIP 108061 / JCM 11494 / NBRC 100937 / ID131577</strain>
    </source>
</reference>
<dbReference type="Pfam" id="PF12911">
    <property type="entry name" value="OppC_N"/>
    <property type="match status" value="1"/>
</dbReference>
<dbReference type="Gene3D" id="1.10.3720.10">
    <property type="entry name" value="MetI-like"/>
    <property type="match status" value="1"/>
</dbReference>
<dbReference type="PROSITE" id="PS50928">
    <property type="entry name" value="ABC_TM1"/>
    <property type="match status" value="1"/>
</dbReference>
<dbReference type="Pfam" id="PF00528">
    <property type="entry name" value="BPD_transp_1"/>
    <property type="match status" value="1"/>
</dbReference>
<organism evidence="9 10">
    <name type="scientific">Conexibacter woesei (strain DSM 14684 / CCUG 47730 / CIP 108061 / JCM 11494 / NBRC 100937 / ID131577)</name>
    <dbReference type="NCBI Taxonomy" id="469383"/>
    <lineage>
        <taxon>Bacteria</taxon>
        <taxon>Bacillati</taxon>
        <taxon>Actinomycetota</taxon>
        <taxon>Thermoleophilia</taxon>
        <taxon>Solirubrobacterales</taxon>
        <taxon>Conexibacteraceae</taxon>
        <taxon>Conexibacter</taxon>
    </lineage>
</organism>
<evidence type="ECO:0000256" key="6">
    <source>
        <dbReference type="ARBA" id="ARBA00023136"/>
    </source>
</evidence>
<dbReference type="InterPro" id="IPR050366">
    <property type="entry name" value="BP-dependent_transpt_permease"/>
</dbReference>
<keyword evidence="4 7" id="KW-0812">Transmembrane</keyword>
<evidence type="ECO:0000256" key="1">
    <source>
        <dbReference type="ARBA" id="ARBA00004651"/>
    </source>
</evidence>
<evidence type="ECO:0000256" key="5">
    <source>
        <dbReference type="ARBA" id="ARBA00022989"/>
    </source>
</evidence>
<dbReference type="Proteomes" id="UP000008229">
    <property type="component" value="Chromosome"/>
</dbReference>
<reference evidence="10" key="2">
    <citation type="submission" date="2010-01" db="EMBL/GenBank/DDBJ databases">
        <title>The complete genome of Conexibacter woesei DSM 14684.</title>
        <authorList>
            <consortium name="US DOE Joint Genome Institute (JGI-PGF)"/>
            <person name="Lucas S."/>
            <person name="Copeland A."/>
            <person name="Lapidus A."/>
            <person name="Glavina del Rio T."/>
            <person name="Dalin E."/>
            <person name="Tice H."/>
            <person name="Bruce D."/>
            <person name="Goodwin L."/>
            <person name="Pitluck S."/>
            <person name="Kyrpides N."/>
            <person name="Mavromatis K."/>
            <person name="Ivanova N."/>
            <person name="Mikhailova N."/>
            <person name="Chertkov O."/>
            <person name="Brettin T."/>
            <person name="Detter J.C."/>
            <person name="Han C."/>
            <person name="Larimer F."/>
            <person name="Land M."/>
            <person name="Hauser L."/>
            <person name="Markowitz V."/>
            <person name="Cheng J.-F."/>
            <person name="Hugenholtz P."/>
            <person name="Woyke T."/>
            <person name="Wu D."/>
            <person name="Pukall R."/>
            <person name="Steenblock K."/>
            <person name="Schneider S."/>
            <person name="Klenk H.-P."/>
            <person name="Eisen J.A."/>
        </authorList>
    </citation>
    <scope>NUCLEOTIDE SEQUENCE [LARGE SCALE GENOMIC DNA]</scope>
    <source>
        <strain evidence="10">DSM 14684 / CIP 108061 / JCM 11494 / NBRC 100937 / ID131577</strain>
    </source>
</reference>
<dbReference type="HOGENOM" id="CLU_028518_1_1_11"/>
<evidence type="ECO:0000259" key="8">
    <source>
        <dbReference type="PROSITE" id="PS50928"/>
    </source>
</evidence>
<feature type="transmembrane region" description="Helical" evidence="7">
    <location>
        <begin position="213"/>
        <end position="239"/>
    </location>
</feature>
<keyword evidence="3" id="KW-1003">Cell membrane</keyword>
<dbReference type="RefSeq" id="WP_012931621.1">
    <property type="nucleotide sequence ID" value="NC_013739.1"/>
</dbReference>
<dbReference type="InterPro" id="IPR035906">
    <property type="entry name" value="MetI-like_sf"/>
</dbReference>
<name>D3F4Z0_CONWI</name>
<dbReference type="AlphaFoldDB" id="D3F4Z0"/>
<accession>D3F4Z0</accession>
<keyword evidence="5 7" id="KW-1133">Transmembrane helix</keyword>
<feature type="transmembrane region" description="Helical" evidence="7">
    <location>
        <begin position="259"/>
        <end position="285"/>
    </location>
</feature>
<dbReference type="CDD" id="cd06261">
    <property type="entry name" value="TM_PBP2"/>
    <property type="match status" value="1"/>
</dbReference>
<dbReference type="GO" id="GO:0005886">
    <property type="term" value="C:plasma membrane"/>
    <property type="evidence" value="ECO:0007669"/>
    <property type="project" value="UniProtKB-SubCell"/>
</dbReference>
<dbReference type="PANTHER" id="PTHR43386">
    <property type="entry name" value="OLIGOPEPTIDE TRANSPORT SYSTEM PERMEASE PROTEIN APPC"/>
    <property type="match status" value="1"/>
</dbReference>
<keyword evidence="6 7" id="KW-0472">Membrane</keyword>
<evidence type="ECO:0000256" key="4">
    <source>
        <dbReference type="ARBA" id="ARBA00022692"/>
    </source>
</evidence>
<comment type="subcellular location">
    <subcellularLocation>
        <location evidence="1 7">Cell membrane</location>
        <topology evidence="1 7">Multi-pass membrane protein</topology>
    </subcellularLocation>
</comment>
<dbReference type="EMBL" id="CP001854">
    <property type="protein sequence ID" value="ADB48568.1"/>
    <property type="molecule type" value="Genomic_DNA"/>
</dbReference>
<sequence length="300" mass="31293">MSAPATVATAAEVEVGATGASARRRVRLSPMLRTPIAIAGLSIVLLTVFVAVAGPWIWTTDPYAADAARLQPPSWAHPMGTDELGRDTLARVIYGARVSLEVGLSAVGVAALLGSLIGLVAAFYGRWVDTALMRFVDVLFALPALVLAIVVAGLLGPSRTNAMLAIGIAYAPAFARVVRSAALSVMTQPYIEAARALGTSSATTIRRHLLPNVMAPLVVMASTYLGTAILAEASLSFLGLGTQPPQPSWGGMLSSARTYMLVSPWVAIFPGLAIMVVVLGVNLLGDALRDGLDPKLRGRR</sequence>
<evidence type="ECO:0000256" key="7">
    <source>
        <dbReference type="RuleBase" id="RU363032"/>
    </source>
</evidence>
<evidence type="ECO:0000313" key="9">
    <source>
        <dbReference type="EMBL" id="ADB48568.1"/>
    </source>
</evidence>
<feature type="domain" description="ABC transmembrane type-1" evidence="8">
    <location>
        <begin position="96"/>
        <end position="285"/>
    </location>
</feature>
<feature type="transmembrane region" description="Helical" evidence="7">
    <location>
        <begin position="135"/>
        <end position="155"/>
    </location>
</feature>
<protein>
    <submittedName>
        <fullName evidence="9">Binding-protein-dependent transport systems inner membrane component</fullName>
    </submittedName>
</protein>
<feature type="transmembrane region" description="Helical" evidence="7">
    <location>
        <begin position="102"/>
        <end position="123"/>
    </location>
</feature>